<feature type="region of interest" description="Disordered" evidence="1">
    <location>
        <begin position="93"/>
        <end position="166"/>
    </location>
</feature>
<dbReference type="AlphaFoldDB" id="A0ABD2PT91"/>
<gene>
    <name evidence="2" type="ORF">Ciccas_012485</name>
</gene>
<sequence length="232" mass="24992">AESSGSSVVSLNVSGGSRDQFDKAVDEHFEKALSQGSHKSTGRTALVVGTPKASYKPKKLWLDQYGSPSLTVTGNRGEDTRMTEALHRVNLKQSLSPSNTSSPCSMVTSGREMTPNSESFSTSGICTSSTISLESTVDRSRSPETTLKRSQSSASVSSSHSSSISESGKVSALQIADCGVFSKELKMCKPTGPHNLKRVHKNFKRFLESAERQANKRDRRCKSGNNNNKLIA</sequence>
<evidence type="ECO:0000313" key="2">
    <source>
        <dbReference type="EMBL" id="KAL3308976.1"/>
    </source>
</evidence>
<evidence type="ECO:0000313" key="3">
    <source>
        <dbReference type="Proteomes" id="UP001626550"/>
    </source>
</evidence>
<feature type="compositionally biased region" description="Low complexity" evidence="1">
    <location>
        <begin position="150"/>
        <end position="166"/>
    </location>
</feature>
<feature type="compositionally biased region" description="Polar residues" evidence="1">
    <location>
        <begin position="223"/>
        <end position="232"/>
    </location>
</feature>
<organism evidence="2 3">
    <name type="scientific">Cichlidogyrus casuarinus</name>
    <dbReference type="NCBI Taxonomy" id="1844966"/>
    <lineage>
        <taxon>Eukaryota</taxon>
        <taxon>Metazoa</taxon>
        <taxon>Spiralia</taxon>
        <taxon>Lophotrochozoa</taxon>
        <taxon>Platyhelminthes</taxon>
        <taxon>Monogenea</taxon>
        <taxon>Monopisthocotylea</taxon>
        <taxon>Dactylogyridea</taxon>
        <taxon>Ancyrocephalidae</taxon>
        <taxon>Cichlidogyrus</taxon>
    </lineage>
</organism>
<proteinExistence type="predicted"/>
<evidence type="ECO:0000256" key="1">
    <source>
        <dbReference type="SAM" id="MobiDB-lite"/>
    </source>
</evidence>
<name>A0ABD2PT91_9PLAT</name>
<protein>
    <submittedName>
        <fullName evidence="2">Uncharacterized protein</fullName>
    </submittedName>
</protein>
<dbReference type="Proteomes" id="UP001626550">
    <property type="component" value="Unassembled WGS sequence"/>
</dbReference>
<comment type="caution">
    <text evidence="2">The sequence shown here is derived from an EMBL/GenBank/DDBJ whole genome shotgun (WGS) entry which is preliminary data.</text>
</comment>
<keyword evidence="3" id="KW-1185">Reference proteome</keyword>
<accession>A0ABD2PT91</accession>
<feature type="region of interest" description="Disordered" evidence="1">
    <location>
        <begin position="211"/>
        <end position="232"/>
    </location>
</feature>
<dbReference type="EMBL" id="JBJKFK010004456">
    <property type="protein sequence ID" value="KAL3308976.1"/>
    <property type="molecule type" value="Genomic_DNA"/>
</dbReference>
<feature type="compositionally biased region" description="Low complexity" evidence="1">
    <location>
        <begin position="94"/>
        <end position="105"/>
    </location>
</feature>
<reference evidence="2 3" key="1">
    <citation type="submission" date="2024-11" db="EMBL/GenBank/DDBJ databases">
        <title>Adaptive evolution of stress response genes in parasites aligns with host niche diversity.</title>
        <authorList>
            <person name="Hahn C."/>
            <person name="Resl P."/>
        </authorList>
    </citation>
    <scope>NUCLEOTIDE SEQUENCE [LARGE SCALE GENOMIC DNA]</scope>
    <source>
        <strain evidence="2">EGGRZ-B1_66</strain>
        <tissue evidence="2">Body</tissue>
    </source>
</reference>
<feature type="compositionally biased region" description="Low complexity" evidence="1">
    <location>
        <begin position="117"/>
        <end position="132"/>
    </location>
</feature>
<feature type="non-terminal residue" evidence="2">
    <location>
        <position position="1"/>
    </location>
</feature>